<accession>A0A7T7XKB5</accession>
<dbReference type="PANTHER" id="PTHR30055">
    <property type="entry name" value="HTH-TYPE TRANSCRIPTIONAL REGULATOR RUTR"/>
    <property type="match status" value="1"/>
</dbReference>
<dbReference type="RefSeq" id="WP_215625083.1">
    <property type="nucleotide sequence ID" value="NZ_CP067089.2"/>
</dbReference>
<organism evidence="6 7">
    <name type="scientific">Breznakiella homolactica</name>
    <dbReference type="NCBI Taxonomy" id="2798577"/>
    <lineage>
        <taxon>Bacteria</taxon>
        <taxon>Pseudomonadati</taxon>
        <taxon>Spirochaetota</taxon>
        <taxon>Spirochaetia</taxon>
        <taxon>Spirochaetales</taxon>
        <taxon>Breznakiellaceae</taxon>
        <taxon>Breznakiella</taxon>
    </lineage>
</organism>
<dbReference type="PRINTS" id="PR00455">
    <property type="entry name" value="HTHTETR"/>
</dbReference>
<keyword evidence="2 4" id="KW-0238">DNA-binding</keyword>
<dbReference type="GO" id="GO:0000976">
    <property type="term" value="F:transcription cis-regulatory region binding"/>
    <property type="evidence" value="ECO:0007669"/>
    <property type="project" value="TreeGrafter"/>
</dbReference>
<protein>
    <submittedName>
        <fullName evidence="6">TetR/AcrR family transcriptional regulator</fullName>
    </submittedName>
</protein>
<dbReference type="SUPFAM" id="SSF46689">
    <property type="entry name" value="Homeodomain-like"/>
    <property type="match status" value="1"/>
</dbReference>
<sequence length="219" mass="24610">MKENARERILSAGKEEFLTKGFKDASLRTIAERAGVTTGAIYAHYPDKEALFRALVEPAASDFRDGFVRAHEGFKALSEPDQVDLMHGYTAGKLHALFDRIYGQFDAFKLIVCSSAGTEYEHFIESLVDMETEASAEFIKVMRRRGYNPRKLKLNLIHILSNAYISAIFETVAHSMSRREAGEYVDHITSFFTAGWDVMLGFDITAVKTAPEALSVRRT</sequence>
<keyword evidence="1" id="KW-0805">Transcription regulation</keyword>
<feature type="DNA-binding region" description="H-T-H motif" evidence="4">
    <location>
        <begin position="26"/>
        <end position="45"/>
    </location>
</feature>
<reference evidence="6" key="1">
    <citation type="submission" date="2021-01" db="EMBL/GenBank/DDBJ databases">
        <title>Description of Breznakiella homolactica.</title>
        <authorList>
            <person name="Song Y."/>
            <person name="Brune A."/>
        </authorList>
    </citation>
    <scope>NUCLEOTIDE SEQUENCE</scope>
    <source>
        <strain evidence="6">RmG30</strain>
    </source>
</reference>
<proteinExistence type="predicted"/>
<feature type="domain" description="HTH tetR-type" evidence="5">
    <location>
        <begin position="3"/>
        <end position="63"/>
    </location>
</feature>
<dbReference type="KEGG" id="bhc:JFL75_12590"/>
<evidence type="ECO:0000313" key="7">
    <source>
        <dbReference type="Proteomes" id="UP000595917"/>
    </source>
</evidence>
<keyword evidence="3" id="KW-0804">Transcription</keyword>
<gene>
    <name evidence="6" type="ORF">JFL75_12590</name>
</gene>
<dbReference type="InterPro" id="IPR050109">
    <property type="entry name" value="HTH-type_TetR-like_transc_reg"/>
</dbReference>
<dbReference type="GO" id="GO:0003700">
    <property type="term" value="F:DNA-binding transcription factor activity"/>
    <property type="evidence" value="ECO:0007669"/>
    <property type="project" value="TreeGrafter"/>
</dbReference>
<evidence type="ECO:0000256" key="2">
    <source>
        <dbReference type="ARBA" id="ARBA00023125"/>
    </source>
</evidence>
<dbReference type="Pfam" id="PF00440">
    <property type="entry name" value="TetR_N"/>
    <property type="match status" value="1"/>
</dbReference>
<keyword evidence="7" id="KW-1185">Reference proteome</keyword>
<dbReference type="InterPro" id="IPR009057">
    <property type="entry name" value="Homeodomain-like_sf"/>
</dbReference>
<dbReference type="EMBL" id="CP067089">
    <property type="protein sequence ID" value="QQO07777.1"/>
    <property type="molecule type" value="Genomic_DNA"/>
</dbReference>
<evidence type="ECO:0000256" key="1">
    <source>
        <dbReference type="ARBA" id="ARBA00023015"/>
    </source>
</evidence>
<dbReference type="PROSITE" id="PS50977">
    <property type="entry name" value="HTH_TETR_2"/>
    <property type="match status" value="1"/>
</dbReference>
<dbReference type="Proteomes" id="UP000595917">
    <property type="component" value="Chromosome"/>
</dbReference>
<name>A0A7T7XKB5_9SPIR</name>
<dbReference type="Gene3D" id="1.10.357.10">
    <property type="entry name" value="Tetracycline Repressor, domain 2"/>
    <property type="match status" value="1"/>
</dbReference>
<evidence type="ECO:0000256" key="3">
    <source>
        <dbReference type="ARBA" id="ARBA00023163"/>
    </source>
</evidence>
<dbReference type="InterPro" id="IPR001647">
    <property type="entry name" value="HTH_TetR"/>
</dbReference>
<evidence type="ECO:0000256" key="4">
    <source>
        <dbReference type="PROSITE-ProRule" id="PRU00335"/>
    </source>
</evidence>
<evidence type="ECO:0000313" key="6">
    <source>
        <dbReference type="EMBL" id="QQO07777.1"/>
    </source>
</evidence>
<evidence type="ECO:0000259" key="5">
    <source>
        <dbReference type="PROSITE" id="PS50977"/>
    </source>
</evidence>
<dbReference type="AlphaFoldDB" id="A0A7T7XKB5"/>
<dbReference type="PANTHER" id="PTHR30055:SF234">
    <property type="entry name" value="HTH-TYPE TRANSCRIPTIONAL REGULATOR BETI"/>
    <property type="match status" value="1"/>
</dbReference>